<proteinExistence type="predicted"/>
<dbReference type="KEGG" id="nth:Nther_2122"/>
<evidence type="ECO:0008006" key="3">
    <source>
        <dbReference type="Google" id="ProtNLM"/>
    </source>
</evidence>
<name>B2A7I0_NATTJ</name>
<evidence type="ECO:0000313" key="1">
    <source>
        <dbReference type="EMBL" id="ACB85689.1"/>
    </source>
</evidence>
<sequence length="265" mass="30833">MNVFKLSIITILLITMPVIFIGCDENEELTGKELIKAANQNFEEADSYRSDANLEMTTMGMVTESEMSMKYLDDENYYMDMYLTTMGQELRAKFLMENGELKVDSEDPFLGSADLTQLQEEMDLQQYEDYFFVEDSDVEETELPENFDKEGYAAYIIRPDSDKIKEMAREEAMNQPIPEKEDESPDDLVEELMDNIEIEVETLMVVDVDEQNIVYTDMDMVQIFDMDSMSEKEEGMPGMDSEMKISIKMEAEYYDYNEPLELPEI</sequence>
<dbReference type="EMBL" id="CP001034">
    <property type="protein sequence ID" value="ACB85689.1"/>
    <property type="molecule type" value="Genomic_DNA"/>
</dbReference>
<dbReference type="InParanoid" id="B2A7I0"/>
<dbReference type="PROSITE" id="PS51257">
    <property type="entry name" value="PROKAR_LIPOPROTEIN"/>
    <property type="match status" value="1"/>
</dbReference>
<dbReference type="STRING" id="457570.Nther_2122"/>
<evidence type="ECO:0000313" key="2">
    <source>
        <dbReference type="Proteomes" id="UP000001683"/>
    </source>
</evidence>
<dbReference type="HOGENOM" id="CLU_1048992_0_0_9"/>
<gene>
    <name evidence="1" type="ordered locus">Nther_2122</name>
</gene>
<organism evidence="1 2">
    <name type="scientific">Natranaerobius thermophilus (strain ATCC BAA-1301 / DSM 18059 / JW/NM-WN-LF)</name>
    <dbReference type="NCBI Taxonomy" id="457570"/>
    <lineage>
        <taxon>Bacteria</taxon>
        <taxon>Bacillati</taxon>
        <taxon>Bacillota</taxon>
        <taxon>Clostridia</taxon>
        <taxon>Natranaerobiales</taxon>
        <taxon>Natranaerobiaceae</taxon>
        <taxon>Natranaerobius</taxon>
    </lineage>
</organism>
<dbReference type="AlphaFoldDB" id="B2A7I0"/>
<keyword evidence="2" id="KW-1185">Reference proteome</keyword>
<dbReference type="Proteomes" id="UP000001683">
    <property type="component" value="Chromosome"/>
</dbReference>
<reference evidence="1 2" key="1">
    <citation type="submission" date="2008-04" db="EMBL/GenBank/DDBJ databases">
        <title>Complete sequence of chromosome of Natranaerobius thermophilus JW/NM-WN-LF.</title>
        <authorList>
            <consortium name="US DOE Joint Genome Institute"/>
            <person name="Copeland A."/>
            <person name="Lucas S."/>
            <person name="Lapidus A."/>
            <person name="Glavina del Rio T."/>
            <person name="Dalin E."/>
            <person name="Tice H."/>
            <person name="Bruce D."/>
            <person name="Goodwin L."/>
            <person name="Pitluck S."/>
            <person name="Chertkov O."/>
            <person name="Brettin T."/>
            <person name="Detter J.C."/>
            <person name="Han C."/>
            <person name="Kuske C.R."/>
            <person name="Schmutz J."/>
            <person name="Larimer F."/>
            <person name="Land M."/>
            <person name="Hauser L."/>
            <person name="Kyrpides N."/>
            <person name="Lykidis A."/>
            <person name="Mesbah N.M."/>
            <person name="Wiegel J."/>
        </authorList>
    </citation>
    <scope>NUCLEOTIDE SEQUENCE [LARGE SCALE GENOMIC DNA]</scope>
    <source>
        <strain evidence="2">ATCC BAA-1301 / DSM 18059 / JW/NM-WN-LF</strain>
    </source>
</reference>
<accession>B2A7I0</accession>
<reference evidence="1 2" key="2">
    <citation type="journal article" date="2011" name="J. Bacteriol.">
        <title>Complete genome sequence of the anaerobic, halophilic alkalithermophile Natranaerobius thermophilus JW/NM-WN-LF.</title>
        <authorList>
            <person name="Zhao B."/>
            <person name="Mesbah N.M."/>
            <person name="Dalin E."/>
            <person name="Goodwin L."/>
            <person name="Nolan M."/>
            <person name="Pitluck S."/>
            <person name="Chertkov O."/>
            <person name="Brettin T.S."/>
            <person name="Han J."/>
            <person name="Larimer F.W."/>
            <person name="Land M.L."/>
            <person name="Hauser L."/>
            <person name="Kyrpides N."/>
            <person name="Wiegel J."/>
        </authorList>
    </citation>
    <scope>NUCLEOTIDE SEQUENCE [LARGE SCALE GENOMIC DNA]</scope>
    <source>
        <strain evidence="2">ATCC BAA-1301 / DSM 18059 / JW/NM-WN-LF</strain>
    </source>
</reference>
<protein>
    <recommendedName>
        <fullName evidence="3">Lipoprotein</fullName>
    </recommendedName>
</protein>